<feature type="non-terminal residue" evidence="7">
    <location>
        <position position="1"/>
    </location>
</feature>
<dbReference type="Pfam" id="PF00078">
    <property type="entry name" value="RVT_1"/>
    <property type="match status" value="1"/>
</dbReference>
<protein>
    <recommendedName>
        <fullName evidence="4">Protein P</fullName>
        <ecNumber evidence="3">2.7.7.7</ecNumber>
    </recommendedName>
</protein>
<evidence type="ECO:0000313" key="7">
    <source>
        <dbReference type="EMBL" id="JAR89695.1"/>
    </source>
</evidence>
<keyword evidence="5" id="KW-0235">DNA replication</keyword>
<evidence type="ECO:0000256" key="4">
    <source>
        <dbReference type="ARBA" id="ARBA00021149"/>
    </source>
</evidence>
<organism evidence="7">
    <name type="scientific">Ixodes ricinus</name>
    <name type="common">Common tick</name>
    <name type="synonym">Acarus ricinus</name>
    <dbReference type="NCBI Taxonomy" id="34613"/>
    <lineage>
        <taxon>Eukaryota</taxon>
        <taxon>Metazoa</taxon>
        <taxon>Ecdysozoa</taxon>
        <taxon>Arthropoda</taxon>
        <taxon>Chelicerata</taxon>
        <taxon>Arachnida</taxon>
        <taxon>Acari</taxon>
        <taxon>Parasitiformes</taxon>
        <taxon>Ixodida</taxon>
        <taxon>Ixodoidea</taxon>
        <taxon>Ixodidae</taxon>
        <taxon>Ixodinae</taxon>
        <taxon>Ixodes</taxon>
    </lineage>
</organism>
<dbReference type="GO" id="GO:0006260">
    <property type="term" value="P:DNA replication"/>
    <property type="evidence" value="ECO:0007669"/>
    <property type="project" value="UniProtKB-KW"/>
</dbReference>
<dbReference type="Gene3D" id="3.30.70.270">
    <property type="match status" value="1"/>
</dbReference>
<name>A0A147BHB3_IXORI</name>
<dbReference type="SUPFAM" id="SSF56672">
    <property type="entry name" value="DNA/RNA polymerases"/>
    <property type="match status" value="1"/>
</dbReference>
<dbReference type="EMBL" id="GEGO01005709">
    <property type="protein sequence ID" value="JAR89695.1"/>
    <property type="molecule type" value="Transcribed_RNA"/>
</dbReference>
<dbReference type="PROSITE" id="PS50878">
    <property type="entry name" value="RT_POL"/>
    <property type="match status" value="1"/>
</dbReference>
<sequence>LREAVASMEASGLIRPATRGPFLSPVQLAPKSSSESRFILDASHLTPHLPAPAFRLDPLPKVLLQAPLPKQPFFTKVDLEEAFYHISLHPQAQRLTTFRLDGKYYSFTRLPFGIRPAPYLMQALATAIARTLRARGVWCWSYVDNFLLSHSDPTFLKQQTHDLVEDLLFCGFRINPKDTSLIPSQTINFLGFRLNGADAIISHTPGRVQSLRDTLQLLQTPQKLSCYQRLAGLWCFYFSLYRSAYHALRPLFDAAVSGVPPPKTWCCVFEKLWTTLPHAVPFVPPSPTTNFFADASSTGYGVVTTTAALAIITRPDRRIFLREATAWLLAALLAPPRTVIHTDNLALRRALTAGHLRALPWQMCVSFSLLAIKGDLRARWIPTDLNPADRPSRIPHQFRPFASAIG</sequence>
<dbReference type="Pfam" id="PF00336">
    <property type="entry name" value="DNA_pol_viral_C"/>
    <property type="match status" value="1"/>
</dbReference>
<evidence type="ECO:0000256" key="3">
    <source>
        <dbReference type="ARBA" id="ARBA00012417"/>
    </source>
</evidence>
<reference evidence="7" key="1">
    <citation type="journal article" date="2018" name="PLoS Negl. Trop. Dis.">
        <title>Sialome diversity of ticks revealed by RNAseq of single tick salivary glands.</title>
        <authorList>
            <person name="Perner J."/>
            <person name="Kropackova S."/>
            <person name="Kopacek P."/>
            <person name="Ribeiro J.M."/>
        </authorList>
    </citation>
    <scope>NUCLEOTIDE SEQUENCE</scope>
    <source>
        <strain evidence="7">Siblings of single egg batch collected in Ceske Budejovice</strain>
        <tissue evidence="7">Salivary glands</tissue>
    </source>
</reference>
<dbReference type="InterPro" id="IPR043502">
    <property type="entry name" value="DNA/RNA_pol_sf"/>
</dbReference>
<dbReference type="InterPro" id="IPR052055">
    <property type="entry name" value="Hepadnavirus_pol/RT"/>
</dbReference>
<dbReference type="GO" id="GO:0004523">
    <property type="term" value="F:RNA-DNA hybrid ribonuclease activity"/>
    <property type="evidence" value="ECO:0007669"/>
    <property type="project" value="UniProtKB-EC"/>
</dbReference>
<proteinExistence type="inferred from homology"/>
<dbReference type="InterPro" id="IPR001462">
    <property type="entry name" value="DNApol_viral_C"/>
</dbReference>
<dbReference type="InterPro" id="IPR000477">
    <property type="entry name" value="RT_dom"/>
</dbReference>
<dbReference type="PANTHER" id="PTHR33050">
    <property type="entry name" value="REVERSE TRANSCRIPTASE DOMAIN-CONTAINING PROTEIN"/>
    <property type="match status" value="1"/>
</dbReference>
<feature type="domain" description="Reverse transcriptase" evidence="6">
    <location>
        <begin position="10"/>
        <end position="194"/>
    </location>
</feature>
<evidence type="ECO:0000256" key="2">
    <source>
        <dbReference type="ARBA" id="ARBA00007994"/>
    </source>
</evidence>
<comment type="catalytic activity">
    <reaction evidence="1">
        <text>Endonucleolytic cleavage to 5'-phosphomonoester.</text>
        <dbReference type="EC" id="3.1.26.4"/>
    </reaction>
</comment>
<dbReference type="Gene3D" id="3.10.10.10">
    <property type="entry name" value="HIV Type 1 Reverse Transcriptase, subunit A, domain 1"/>
    <property type="match status" value="1"/>
</dbReference>
<comment type="similarity">
    <text evidence="2">Belongs to the hepadnaviridae P protein family.</text>
</comment>
<dbReference type="PANTHER" id="PTHR33050:SF7">
    <property type="entry name" value="RIBONUCLEASE H"/>
    <property type="match status" value="1"/>
</dbReference>
<dbReference type="GO" id="GO:0003887">
    <property type="term" value="F:DNA-directed DNA polymerase activity"/>
    <property type="evidence" value="ECO:0007669"/>
    <property type="project" value="UniProtKB-EC"/>
</dbReference>
<dbReference type="AlphaFoldDB" id="A0A147BHB3"/>
<evidence type="ECO:0000259" key="6">
    <source>
        <dbReference type="PROSITE" id="PS50878"/>
    </source>
</evidence>
<evidence type="ECO:0000256" key="1">
    <source>
        <dbReference type="ARBA" id="ARBA00000077"/>
    </source>
</evidence>
<evidence type="ECO:0000256" key="5">
    <source>
        <dbReference type="ARBA" id="ARBA00022705"/>
    </source>
</evidence>
<dbReference type="EC" id="2.7.7.7" evidence="3"/>
<dbReference type="InterPro" id="IPR043128">
    <property type="entry name" value="Rev_trsase/Diguanyl_cyclase"/>
</dbReference>
<accession>A0A147BHB3</accession>